<evidence type="ECO:0000313" key="3">
    <source>
        <dbReference type="Proteomes" id="UP000275256"/>
    </source>
</evidence>
<comment type="caution">
    <text evidence="2">The sequence shown here is derived from an EMBL/GenBank/DDBJ whole genome shotgun (WGS) entry which is preliminary data.</text>
</comment>
<feature type="compositionally biased region" description="Polar residues" evidence="1">
    <location>
        <begin position="50"/>
        <end position="62"/>
    </location>
</feature>
<evidence type="ECO:0008006" key="4">
    <source>
        <dbReference type="Google" id="ProtNLM"/>
    </source>
</evidence>
<accession>A0A3M0G9S5</accession>
<dbReference type="InterPro" id="IPR035172">
    <property type="entry name" value="DUF5302"/>
</dbReference>
<protein>
    <recommendedName>
        <fullName evidence="4">DUF5302 domain-containing protein</fullName>
    </recommendedName>
</protein>
<organism evidence="2 3">
    <name type="scientific">Tessaracoccus antarcticus</name>
    <dbReference type="NCBI Taxonomy" id="2479848"/>
    <lineage>
        <taxon>Bacteria</taxon>
        <taxon>Bacillati</taxon>
        <taxon>Actinomycetota</taxon>
        <taxon>Actinomycetes</taxon>
        <taxon>Propionibacteriales</taxon>
        <taxon>Propionibacteriaceae</taxon>
        <taxon>Tessaracoccus</taxon>
    </lineage>
</organism>
<feature type="region of interest" description="Disordered" evidence="1">
    <location>
        <begin position="1"/>
        <end position="74"/>
    </location>
</feature>
<dbReference type="OrthoDB" id="3731837at2"/>
<dbReference type="Pfam" id="PF17227">
    <property type="entry name" value="DUF5302"/>
    <property type="match status" value="1"/>
</dbReference>
<proteinExistence type="predicted"/>
<dbReference type="EMBL" id="REFW01000001">
    <property type="protein sequence ID" value="RMB61725.1"/>
    <property type="molecule type" value="Genomic_DNA"/>
</dbReference>
<dbReference type="AlphaFoldDB" id="A0A3M0G9S5"/>
<sequence length="74" mass="8153">MTEPEKTDAALDPSDSEHTDAPLDPKEAMRLALERKKHNEHQSAAHGINSDRNQGGRANSQMGGKREFRRKSGG</sequence>
<dbReference type="Proteomes" id="UP000275256">
    <property type="component" value="Unassembled WGS sequence"/>
</dbReference>
<name>A0A3M0G9S5_9ACTN</name>
<dbReference type="RefSeq" id="WP_121900273.1">
    <property type="nucleotide sequence ID" value="NZ_REFW01000001.1"/>
</dbReference>
<gene>
    <name evidence="2" type="ORF">EAX62_03625</name>
</gene>
<evidence type="ECO:0000313" key="2">
    <source>
        <dbReference type="EMBL" id="RMB61725.1"/>
    </source>
</evidence>
<reference evidence="2 3" key="1">
    <citation type="submission" date="2018-10" db="EMBL/GenBank/DDBJ databases">
        <title>Tessaracoccus antarcticuss sp. nov., isolated from sediment.</title>
        <authorList>
            <person name="Zhou L.Y."/>
            <person name="Du Z.J."/>
        </authorList>
    </citation>
    <scope>NUCLEOTIDE SEQUENCE [LARGE SCALE GENOMIC DNA]</scope>
    <source>
        <strain evidence="2 3">JDX10</strain>
    </source>
</reference>
<feature type="compositionally biased region" description="Basic and acidic residues" evidence="1">
    <location>
        <begin position="1"/>
        <end position="34"/>
    </location>
</feature>
<keyword evidence="3" id="KW-1185">Reference proteome</keyword>
<evidence type="ECO:0000256" key="1">
    <source>
        <dbReference type="SAM" id="MobiDB-lite"/>
    </source>
</evidence>